<gene>
    <name evidence="2" type="ORF">LSAA_3288</name>
</gene>
<dbReference type="OrthoDB" id="10551984at2759"/>
<name>A0A7R8H0Z7_LEPSM</name>
<feature type="region of interest" description="Disordered" evidence="1">
    <location>
        <begin position="319"/>
        <end position="355"/>
    </location>
</feature>
<evidence type="ECO:0000313" key="2">
    <source>
        <dbReference type="EMBL" id="CAF2801374.1"/>
    </source>
</evidence>
<evidence type="ECO:0000313" key="3">
    <source>
        <dbReference type="Proteomes" id="UP000675881"/>
    </source>
</evidence>
<reference evidence="2" key="1">
    <citation type="submission" date="2021-02" db="EMBL/GenBank/DDBJ databases">
        <authorList>
            <person name="Bekaert M."/>
        </authorList>
    </citation>
    <scope>NUCLEOTIDE SEQUENCE</scope>
    <source>
        <strain evidence="2">IoA-00</strain>
    </source>
</reference>
<dbReference type="EMBL" id="HG994590">
    <property type="protein sequence ID" value="CAF2801374.1"/>
    <property type="molecule type" value="Genomic_DNA"/>
</dbReference>
<evidence type="ECO:0000256" key="1">
    <source>
        <dbReference type="SAM" id="MobiDB-lite"/>
    </source>
</evidence>
<keyword evidence="3" id="KW-1185">Reference proteome</keyword>
<dbReference type="AlphaFoldDB" id="A0A7R8H0Z7"/>
<feature type="compositionally biased region" description="Acidic residues" evidence="1">
    <location>
        <begin position="333"/>
        <end position="348"/>
    </location>
</feature>
<sequence length="371" mass="42091">MRLERWASLPSTSFHSLKIIASGKSGSSFCGSPKLAKYPRICDRHFSEDCVLRAECRKTELRKGAIPTLNGAKTVTLSQLKHSKLEYLKMTQSKVEKEFLDKVENVMEKPNRRLLLPLEPILDFEGIAEYIKNDCNVLPPWYVYHAGDLVHIFKVDFVGNLPPITTMDFIFNKTNGKCVFNQKFRDVPLSYLSSKHFDSKGVLKLRDRNSIDRIIKILREMGEEIFAAPDFKDLVNMSRVVAVEASLLDVRRNKALEFVTGQLSIMSGAVRTYSPSLTSFCAHVKEQSNSIYNALRNSGFFILPSDPITKAAAKRKRKEAKELLENPVHEEVRDEGDEEEEELEEDPGEIATLDHHVEQEVCVETSGKHSS</sequence>
<proteinExistence type="predicted"/>
<organism evidence="2 3">
    <name type="scientific">Lepeophtheirus salmonis</name>
    <name type="common">Salmon louse</name>
    <name type="synonym">Caligus salmonis</name>
    <dbReference type="NCBI Taxonomy" id="72036"/>
    <lineage>
        <taxon>Eukaryota</taxon>
        <taxon>Metazoa</taxon>
        <taxon>Ecdysozoa</taxon>
        <taxon>Arthropoda</taxon>
        <taxon>Crustacea</taxon>
        <taxon>Multicrustacea</taxon>
        <taxon>Hexanauplia</taxon>
        <taxon>Copepoda</taxon>
        <taxon>Siphonostomatoida</taxon>
        <taxon>Caligidae</taxon>
        <taxon>Lepeophtheirus</taxon>
    </lineage>
</organism>
<feature type="compositionally biased region" description="Basic and acidic residues" evidence="1">
    <location>
        <begin position="319"/>
        <end position="332"/>
    </location>
</feature>
<dbReference type="Proteomes" id="UP000675881">
    <property type="component" value="Chromosome 11"/>
</dbReference>
<protein>
    <submittedName>
        <fullName evidence="2">(salmon louse) hypothetical protein</fullName>
    </submittedName>
</protein>
<accession>A0A7R8H0Z7</accession>